<dbReference type="PANTHER" id="PTHR12227">
    <property type="entry name" value="GLYCERATE KINASE"/>
    <property type="match status" value="1"/>
</dbReference>
<evidence type="ECO:0000313" key="2">
    <source>
        <dbReference type="Proteomes" id="UP000515146"/>
    </source>
</evidence>
<dbReference type="Proteomes" id="UP000515146">
    <property type="component" value="Unplaced"/>
</dbReference>
<dbReference type="SUPFAM" id="SSF82544">
    <property type="entry name" value="GckA/TtuD-like"/>
    <property type="match status" value="1"/>
</dbReference>
<dbReference type="GO" id="GO:0008887">
    <property type="term" value="F:glycerate kinase activity"/>
    <property type="evidence" value="ECO:0007669"/>
    <property type="project" value="InterPro"/>
</dbReference>
<dbReference type="GO" id="GO:0005737">
    <property type="term" value="C:cytoplasm"/>
    <property type="evidence" value="ECO:0007669"/>
    <property type="project" value="TreeGrafter"/>
</dbReference>
<evidence type="ECO:0000313" key="3">
    <source>
        <dbReference type="RefSeq" id="XP_027198927.1"/>
    </source>
</evidence>
<dbReference type="InterPro" id="IPR038614">
    <property type="entry name" value="GK_N_sf"/>
</dbReference>
<comment type="similarity">
    <text evidence="1">Belongs to the glycerate kinase type-2 family.</text>
</comment>
<gene>
    <name evidence="3" type="primary">LOC113793144</name>
</gene>
<dbReference type="OrthoDB" id="44918at2759"/>
<dbReference type="InterPro" id="IPR025286">
    <property type="entry name" value="MOFRL_assoc_dom"/>
</dbReference>
<keyword evidence="2" id="KW-1185">Reference proteome</keyword>
<name>A0A6P6Y044_DERPT</name>
<dbReference type="OMA" id="GKAAWRM"/>
<dbReference type="FunCoup" id="A0A6P6Y044">
    <property type="interactions" value="179"/>
</dbReference>
<proteinExistence type="inferred from homology"/>
<dbReference type="Pfam" id="PF05161">
    <property type="entry name" value="MOFRL"/>
    <property type="match status" value="1"/>
</dbReference>
<sequence length="465" mass="52204">MSKTSIQILNQIFTSAVDAVLPQQLIRSAIRIEPHDGNLHVRLKQIDEDSIKWHKIRIVGRDVFLFGAGKAIVGMCQGLLEQIDQYQLSINVKGHLNVPFGSIVKKQHLFTKYNTTYHECGRNNLPDDFSLKNTQDLMQKLHQHVTQHSNPLVIGFVSGGGSALLSLPKESISIKDKLNVITSMVRHGANIVELNLIRSCLSQVKHGKMAQQIFEWNSNSELFTFIISDIIGDPIEMIASGPTVLQSTQLKPEEVLLKYSLKFEERINKHFTTENKKIFPGINLTNAIIGNNAIALNEARIRAENFGFKVVMIGSGLSGEARSIVRQLISMVSNHKFLPEDRSRHKGVLWLAGGEVTIRMDQTRKLGIGGRCQEMGLLFLDEMDRLKWVGPEIYALFAGTDGQDGPTPVAGVQLKWPFKLSNVWKQSLADHDSYNFWIEHAPECLIRTGITGTNVMDIYALMIRF</sequence>
<protein>
    <submittedName>
        <fullName evidence="3">Glycerate kinase-like</fullName>
    </submittedName>
</protein>
<dbReference type="InParanoid" id="A0A6P6Y044"/>
<dbReference type="KEGG" id="dpte:113793144"/>
<accession>A0A6P6Y044</accession>
<dbReference type="Gene3D" id="3.40.1480.10">
    <property type="entry name" value="MOFRL domain"/>
    <property type="match status" value="1"/>
</dbReference>
<dbReference type="Gene3D" id="3.40.50.10180">
    <property type="entry name" value="Glycerate kinase, MOFRL-like N-terminal domain"/>
    <property type="match status" value="1"/>
</dbReference>
<dbReference type="InterPro" id="IPR007835">
    <property type="entry name" value="MOFRL"/>
</dbReference>
<dbReference type="PANTHER" id="PTHR12227:SF0">
    <property type="entry name" value="GLYCERATE KINASE"/>
    <property type="match status" value="1"/>
</dbReference>
<reference evidence="3" key="1">
    <citation type="submission" date="2025-08" db="UniProtKB">
        <authorList>
            <consortium name="RefSeq"/>
        </authorList>
    </citation>
    <scope>IDENTIFICATION</scope>
    <source>
        <strain evidence="3">Airmid</strain>
    </source>
</reference>
<dbReference type="InterPro" id="IPR037035">
    <property type="entry name" value="GK-like_C_sf"/>
</dbReference>
<organism evidence="2 3">
    <name type="scientific">Dermatophagoides pteronyssinus</name>
    <name type="common">European house dust mite</name>
    <dbReference type="NCBI Taxonomy" id="6956"/>
    <lineage>
        <taxon>Eukaryota</taxon>
        <taxon>Metazoa</taxon>
        <taxon>Ecdysozoa</taxon>
        <taxon>Arthropoda</taxon>
        <taxon>Chelicerata</taxon>
        <taxon>Arachnida</taxon>
        <taxon>Acari</taxon>
        <taxon>Acariformes</taxon>
        <taxon>Sarcoptiformes</taxon>
        <taxon>Astigmata</taxon>
        <taxon>Psoroptidia</taxon>
        <taxon>Analgoidea</taxon>
        <taxon>Pyroglyphidae</taxon>
        <taxon>Dermatophagoidinae</taxon>
        <taxon>Dermatophagoides</taxon>
    </lineage>
</organism>
<dbReference type="InterPro" id="IPR039760">
    <property type="entry name" value="MOFRL_protein"/>
</dbReference>
<evidence type="ECO:0000256" key="1">
    <source>
        <dbReference type="ARBA" id="ARBA00005393"/>
    </source>
</evidence>
<dbReference type="AlphaFoldDB" id="A0A6P6Y044"/>
<dbReference type="Pfam" id="PF13660">
    <property type="entry name" value="DUF4147"/>
    <property type="match status" value="1"/>
</dbReference>
<dbReference type="RefSeq" id="XP_027198927.1">
    <property type="nucleotide sequence ID" value="XM_027343126.1"/>
</dbReference>